<evidence type="ECO:0000313" key="13">
    <source>
        <dbReference type="Proteomes" id="UP001202479"/>
    </source>
</evidence>
<comment type="subcellular location">
    <subcellularLocation>
        <location evidence="1">Nucleus</location>
    </subcellularLocation>
</comment>
<dbReference type="SUPFAM" id="SSF57667">
    <property type="entry name" value="beta-beta-alpha zinc fingers"/>
    <property type="match status" value="1"/>
</dbReference>
<keyword evidence="2" id="KW-0479">Metal-binding</keyword>
<feature type="compositionally biased region" description="Polar residues" evidence="10">
    <location>
        <begin position="144"/>
        <end position="160"/>
    </location>
</feature>
<feature type="region of interest" description="Disordered" evidence="10">
    <location>
        <begin position="57"/>
        <end position="78"/>
    </location>
</feature>
<keyword evidence="7" id="KW-0804">Transcription</keyword>
<protein>
    <submittedName>
        <fullName evidence="12">SWI5</fullName>
    </submittedName>
</protein>
<evidence type="ECO:0000256" key="10">
    <source>
        <dbReference type="SAM" id="MobiDB-lite"/>
    </source>
</evidence>
<feature type="domain" description="C2H2-type" evidence="11">
    <location>
        <begin position="565"/>
        <end position="594"/>
    </location>
</feature>
<dbReference type="EMBL" id="JAHUZD010000026">
    <property type="protein sequence ID" value="KAI3405936.2"/>
    <property type="molecule type" value="Genomic_DNA"/>
</dbReference>
<dbReference type="SMART" id="SM00355">
    <property type="entry name" value="ZnF_C2H2"/>
    <property type="match status" value="2"/>
</dbReference>
<dbReference type="Proteomes" id="UP001202479">
    <property type="component" value="Unassembled WGS sequence"/>
</dbReference>
<feature type="region of interest" description="Disordered" evidence="10">
    <location>
        <begin position="444"/>
        <end position="496"/>
    </location>
</feature>
<keyword evidence="6" id="KW-0805">Transcription regulation</keyword>
<evidence type="ECO:0000256" key="6">
    <source>
        <dbReference type="ARBA" id="ARBA00023015"/>
    </source>
</evidence>
<keyword evidence="3" id="KW-0677">Repeat</keyword>
<feature type="compositionally biased region" description="Polar residues" evidence="10">
    <location>
        <begin position="416"/>
        <end position="426"/>
    </location>
</feature>
<evidence type="ECO:0000256" key="5">
    <source>
        <dbReference type="ARBA" id="ARBA00022833"/>
    </source>
</evidence>
<dbReference type="Pfam" id="PF00096">
    <property type="entry name" value="zf-C2H2"/>
    <property type="match status" value="2"/>
</dbReference>
<dbReference type="Gene3D" id="3.30.160.60">
    <property type="entry name" value="Classic Zinc Finger"/>
    <property type="match status" value="2"/>
</dbReference>
<dbReference type="GeneID" id="73378772"/>
<accession>A0AAI9WZ14</accession>
<evidence type="ECO:0000256" key="4">
    <source>
        <dbReference type="ARBA" id="ARBA00022771"/>
    </source>
</evidence>
<evidence type="ECO:0000256" key="2">
    <source>
        <dbReference type="ARBA" id="ARBA00022723"/>
    </source>
</evidence>
<feature type="compositionally biased region" description="Polar residues" evidence="10">
    <location>
        <begin position="400"/>
        <end position="409"/>
    </location>
</feature>
<feature type="compositionally biased region" description="Polar residues" evidence="10">
    <location>
        <begin position="366"/>
        <end position="377"/>
    </location>
</feature>
<feature type="compositionally biased region" description="Polar residues" evidence="10">
    <location>
        <begin position="480"/>
        <end position="496"/>
    </location>
</feature>
<proteinExistence type="predicted"/>
<evidence type="ECO:0000256" key="7">
    <source>
        <dbReference type="ARBA" id="ARBA00023163"/>
    </source>
</evidence>
<feature type="compositionally biased region" description="Low complexity" evidence="10">
    <location>
        <begin position="460"/>
        <end position="479"/>
    </location>
</feature>
<feature type="region of interest" description="Disordered" evidence="10">
    <location>
        <begin position="106"/>
        <end position="163"/>
    </location>
</feature>
<dbReference type="GO" id="GO:0000981">
    <property type="term" value="F:DNA-binding transcription factor activity, RNA polymerase II-specific"/>
    <property type="evidence" value="ECO:0007669"/>
    <property type="project" value="TreeGrafter"/>
</dbReference>
<sequence>MDKFNVFDELKTDNFTSNDTFDQFFISDPNEIDLLINETLSGLQDLDVPSGFAVANSSTNNNPAKGYHTRLKSKSHSRQMSGTAIFGFADHNREFSLHGVTPDLNSSHAYKKSVDSRNVSPGELVRSQQQQQQQPSLPPPGQSTVTPSHQRQQMPSQEILKSNFEGKASLLVEEKEEEEEEENKHLFQKRFIQSSPIKQVNTPRTQQHGCMTQPRTAQQNEYIVTNQNPTSYKFPPSPTPMRSESQNKKIVNSYSAKYLQSLQQQLNQLSKLPFSYVDDFEPLLEKDSTTNEIDENNKYVPLPIQEPVYEKQQTQELPRRQLPLSSSPLVQQRQKAPQEPLQQQSEFGTNLTFNTFLPPPTPPTLSNESPDWQSSPEPLSPSPARVNLQQPLDISPIHPNLQNSNSNFYTPMYFNPPSQQSSSRLATQFSNQTNQTINQIKGHQFNQSSQSPQPQPQTQPPNNYYPSFSPFSNINSSTSKYHTSPPKYNQNSPIHNDQCFQTPTKRKQQSLQILEWSPIFLPNSKETPTKQIKDLSPRLRVKKTSLLPPGELDNYWVGPDENKIYKCTYKNCGKLFTRRYNVRSHIQTHLSDRPFGCQFCPKRFVRQHDLNRHLKGHSESRLSKCPCGKEFARLDALKKHQIRNICVGGIKGLVSKPTKKKLSDFPVISRDVPYEVIEKRLNNDLV</sequence>
<dbReference type="InterPro" id="IPR036236">
    <property type="entry name" value="Znf_C2H2_sf"/>
</dbReference>
<reference evidence="12" key="1">
    <citation type="journal article" date="2022" name="DNA Res.">
        <title>Genome analysis of five recently described species of the CUG-Ser clade uncovers Candida theae as a new hybrid lineage with pathogenic potential in the Candida parapsilosis species complex.</title>
        <authorList>
            <person name="Mixao V."/>
            <person name="Del Olmo V."/>
            <person name="Hegedusova E."/>
            <person name="Saus E."/>
            <person name="Pryszcz L."/>
            <person name="Cillingova A."/>
            <person name="Nosek J."/>
            <person name="Gabaldon T."/>
        </authorList>
    </citation>
    <scope>NUCLEOTIDE SEQUENCE</scope>
    <source>
        <strain evidence="12">CBS 10844</strain>
    </source>
</reference>
<dbReference type="GO" id="GO:0045944">
    <property type="term" value="P:positive regulation of transcription by RNA polymerase II"/>
    <property type="evidence" value="ECO:0007669"/>
    <property type="project" value="UniProtKB-ARBA"/>
</dbReference>
<dbReference type="GO" id="GO:0005634">
    <property type="term" value="C:nucleus"/>
    <property type="evidence" value="ECO:0007669"/>
    <property type="project" value="UniProtKB-SubCell"/>
</dbReference>
<dbReference type="GO" id="GO:0008270">
    <property type="term" value="F:zinc ion binding"/>
    <property type="evidence" value="ECO:0007669"/>
    <property type="project" value="UniProtKB-KW"/>
</dbReference>
<keyword evidence="8" id="KW-0539">Nucleus</keyword>
<dbReference type="FunFam" id="3.30.160.60:FF:001752">
    <property type="entry name" value="Transcriptional factor SWI5"/>
    <property type="match status" value="1"/>
</dbReference>
<gene>
    <name evidence="12" type="ORF">KGF56_001155</name>
</gene>
<feature type="compositionally biased region" description="Polar residues" evidence="10">
    <location>
        <begin position="323"/>
        <end position="348"/>
    </location>
</feature>
<keyword evidence="13" id="KW-1185">Reference proteome</keyword>
<comment type="caution">
    <text evidence="12">The sequence shown here is derived from an EMBL/GenBank/DDBJ whole genome shotgun (WGS) entry which is preliminary data.</text>
</comment>
<evidence type="ECO:0000256" key="3">
    <source>
        <dbReference type="ARBA" id="ARBA00022737"/>
    </source>
</evidence>
<evidence type="ECO:0000256" key="8">
    <source>
        <dbReference type="ARBA" id="ARBA00023242"/>
    </source>
</evidence>
<feature type="domain" description="C2H2-type" evidence="11">
    <location>
        <begin position="595"/>
        <end position="622"/>
    </location>
</feature>
<organism evidence="12 13">
    <name type="scientific">Candida oxycetoniae</name>
    <dbReference type="NCBI Taxonomy" id="497107"/>
    <lineage>
        <taxon>Eukaryota</taxon>
        <taxon>Fungi</taxon>
        <taxon>Dikarya</taxon>
        <taxon>Ascomycota</taxon>
        <taxon>Saccharomycotina</taxon>
        <taxon>Pichiomycetes</taxon>
        <taxon>Debaryomycetaceae</taxon>
        <taxon>Candida/Lodderomyces clade</taxon>
        <taxon>Candida</taxon>
    </lineage>
</organism>
<dbReference type="RefSeq" id="XP_049181681.1">
    <property type="nucleotide sequence ID" value="XM_049322248.1"/>
</dbReference>
<dbReference type="AlphaFoldDB" id="A0AAI9WZ14"/>
<dbReference type="PANTHER" id="PTHR19818:SF139">
    <property type="entry name" value="PAIR-RULE PROTEIN ODD-PAIRED"/>
    <property type="match status" value="1"/>
</dbReference>
<evidence type="ECO:0000256" key="1">
    <source>
        <dbReference type="ARBA" id="ARBA00004123"/>
    </source>
</evidence>
<dbReference type="InterPro" id="IPR050329">
    <property type="entry name" value="GLI_C2H2-zinc-finger"/>
</dbReference>
<keyword evidence="4 9" id="KW-0863">Zinc-finger</keyword>
<keyword evidence="5" id="KW-0862">Zinc</keyword>
<dbReference type="PANTHER" id="PTHR19818">
    <property type="entry name" value="ZINC FINGER PROTEIN ZIC AND GLI"/>
    <property type="match status" value="1"/>
</dbReference>
<feature type="compositionally biased region" description="Basic residues" evidence="10">
    <location>
        <begin position="67"/>
        <end position="77"/>
    </location>
</feature>
<feature type="region of interest" description="Disordered" evidence="10">
    <location>
        <begin position="311"/>
        <end position="426"/>
    </location>
</feature>
<dbReference type="InterPro" id="IPR013087">
    <property type="entry name" value="Znf_C2H2_type"/>
</dbReference>
<dbReference type="PROSITE" id="PS00028">
    <property type="entry name" value="ZINC_FINGER_C2H2_1"/>
    <property type="match status" value="2"/>
</dbReference>
<evidence type="ECO:0000259" key="11">
    <source>
        <dbReference type="PROSITE" id="PS50157"/>
    </source>
</evidence>
<evidence type="ECO:0000256" key="9">
    <source>
        <dbReference type="PROSITE-ProRule" id="PRU00042"/>
    </source>
</evidence>
<evidence type="ECO:0000313" key="12">
    <source>
        <dbReference type="EMBL" id="KAI3405936.2"/>
    </source>
</evidence>
<name>A0AAI9WZ14_9ASCO</name>
<dbReference type="GO" id="GO:0000978">
    <property type="term" value="F:RNA polymerase II cis-regulatory region sequence-specific DNA binding"/>
    <property type="evidence" value="ECO:0007669"/>
    <property type="project" value="TreeGrafter"/>
</dbReference>
<dbReference type="PROSITE" id="PS50157">
    <property type="entry name" value="ZINC_FINGER_C2H2_2"/>
    <property type="match status" value="2"/>
</dbReference>